<evidence type="ECO:0000313" key="3">
    <source>
        <dbReference type="Proteomes" id="UP000001916"/>
    </source>
</evidence>
<dbReference type="AlphaFoldDB" id="D7BJ17"/>
<dbReference type="HOGENOM" id="CLU_1446089_0_0_0"/>
<dbReference type="Proteomes" id="UP000001916">
    <property type="component" value="Plasmid pMESIL01"/>
</dbReference>
<evidence type="ECO:0000313" key="2">
    <source>
        <dbReference type="EMBL" id="ADH65173.1"/>
    </source>
</evidence>
<keyword evidence="1" id="KW-0175">Coiled coil</keyword>
<name>D7BJ17_ALLS1</name>
<dbReference type="RefSeq" id="WP_013159688.1">
    <property type="nucleotide sequence ID" value="NC_014213.1"/>
</dbReference>
<dbReference type="KEGG" id="msv:Mesil_3361"/>
<organism evidence="2 3">
    <name type="scientific">Allomeiothermus silvanus (strain ATCC 700542 / DSM 9946 / NBRC 106475 / NCIMB 13440 / VI-R2)</name>
    <name type="common">Thermus silvanus</name>
    <dbReference type="NCBI Taxonomy" id="526227"/>
    <lineage>
        <taxon>Bacteria</taxon>
        <taxon>Thermotogati</taxon>
        <taxon>Deinococcota</taxon>
        <taxon>Deinococci</taxon>
        <taxon>Thermales</taxon>
        <taxon>Thermaceae</taxon>
        <taxon>Allomeiothermus</taxon>
    </lineage>
</organism>
<feature type="coiled-coil region" evidence="1">
    <location>
        <begin position="11"/>
        <end position="88"/>
    </location>
</feature>
<dbReference type="EMBL" id="CP002043">
    <property type="protein sequence ID" value="ADH65173.1"/>
    <property type="molecule type" value="Genomic_DNA"/>
</dbReference>
<protein>
    <submittedName>
        <fullName evidence="2">Uncharacterized protein</fullName>
    </submittedName>
</protein>
<keyword evidence="3" id="KW-1185">Reference proteome</keyword>
<accession>D7BJ17</accession>
<reference evidence="2 3" key="1">
    <citation type="journal article" date="2010" name="Stand. Genomic Sci.">
        <title>Complete genome sequence of Meiothermus silvanus type strain (VI-R2).</title>
        <authorList>
            <person name="Sikorski J."/>
            <person name="Tindall B.J."/>
            <person name="Lowry S."/>
            <person name="Lucas S."/>
            <person name="Nolan M."/>
            <person name="Copeland A."/>
            <person name="Glavina Del Rio T."/>
            <person name="Tice H."/>
            <person name="Cheng J.F."/>
            <person name="Han C."/>
            <person name="Pitluck S."/>
            <person name="Liolios K."/>
            <person name="Ivanova N."/>
            <person name="Mavromatis K."/>
            <person name="Mikhailova N."/>
            <person name="Pati A."/>
            <person name="Goodwin L."/>
            <person name="Chen A."/>
            <person name="Palaniappan K."/>
            <person name="Land M."/>
            <person name="Hauser L."/>
            <person name="Chang Y.J."/>
            <person name="Jeffries C.D."/>
            <person name="Rohde M."/>
            <person name="Goker M."/>
            <person name="Woyke T."/>
            <person name="Bristow J."/>
            <person name="Eisen J.A."/>
            <person name="Markowitz V."/>
            <person name="Hugenholtz P."/>
            <person name="Kyrpides N.C."/>
            <person name="Klenk H.P."/>
            <person name="Lapidus A."/>
        </authorList>
    </citation>
    <scope>NUCLEOTIDE SEQUENCE [LARGE SCALE GENOMIC DNA]</scope>
    <source>
        <strain evidence="3">ATCC 700542 / DSM 9946 / VI-R2</strain>
        <plasmid evidence="3">Plasmid pMESIL01</plasmid>
    </source>
</reference>
<proteinExistence type="predicted"/>
<geneLocation type="plasmid" evidence="2 3">
    <name>pMESIL01</name>
</geneLocation>
<evidence type="ECO:0000256" key="1">
    <source>
        <dbReference type="SAM" id="Coils"/>
    </source>
</evidence>
<sequence length="187" mass="22398">MDCQERLKWFEQHWEEDRRRWQTEKGRLEERLEAQSREIVELRQKLTEQEHTLREEYLRKTETLQRTVEEQRQALHRCERALQKANNRLEGLSQPPLGEGFFRFLAQALEIWDQTLVEKARELQGNELEHWIEAGWEERKEALSRALGGKEPDWRRIRTGLVLEWALLAWLEGVRDGGSLDSRAELG</sequence>
<dbReference type="OrthoDB" id="27585at2"/>
<dbReference type="eggNOG" id="ENOG50343TC">
    <property type="taxonomic scope" value="Bacteria"/>
</dbReference>
<keyword evidence="2" id="KW-0614">Plasmid</keyword>
<gene>
    <name evidence="2" type="ORF">Mesil_3361</name>
</gene>